<dbReference type="AlphaFoldDB" id="A0AAD8NQB2"/>
<organism evidence="1 2">
    <name type="scientific">Tagetes erecta</name>
    <name type="common">African marigold</name>
    <dbReference type="NCBI Taxonomy" id="13708"/>
    <lineage>
        <taxon>Eukaryota</taxon>
        <taxon>Viridiplantae</taxon>
        <taxon>Streptophyta</taxon>
        <taxon>Embryophyta</taxon>
        <taxon>Tracheophyta</taxon>
        <taxon>Spermatophyta</taxon>
        <taxon>Magnoliopsida</taxon>
        <taxon>eudicotyledons</taxon>
        <taxon>Gunneridae</taxon>
        <taxon>Pentapetalae</taxon>
        <taxon>asterids</taxon>
        <taxon>campanulids</taxon>
        <taxon>Asterales</taxon>
        <taxon>Asteraceae</taxon>
        <taxon>Asteroideae</taxon>
        <taxon>Heliantheae alliance</taxon>
        <taxon>Tageteae</taxon>
        <taxon>Tagetes</taxon>
    </lineage>
</organism>
<proteinExistence type="predicted"/>
<sequence length="123" mass="14213">MVTHPEIAVIRARLTVEFSTYPLTLSPKTRCWSPSCTKGKRPLIPESKPVTKSKKAKRIIDYGLDEDEILNLKTSLENQFSMVKTKLGNLEERERHREAGMEDIRKLVVDQQCLIKKILTYLK</sequence>
<dbReference type="Proteomes" id="UP001229421">
    <property type="component" value="Unassembled WGS sequence"/>
</dbReference>
<gene>
    <name evidence="1" type="ORF">QVD17_19662</name>
</gene>
<evidence type="ECO:0000313" key="1">
    <source>
        <dbReference type="EMBL" id="KAK1424335.1"/>
    </source>
</evidence>
<comment type="caution">
    <text evidence="1">The sequence shown here is derived from an EMBL/GenBank/DDBJ whole genome shotgun (WGS) entry which is preliminary data.</text>
</comment>
<reference evidence="1" key="1">
    <citation type="journal article" date="2023" name="bioRxiv">
        <title>Improved chromosome-level genome assembly for marigold (Tagetes erecta).</title>
        <authorList>
            <person name="Jiang F."/>
            <person name="Yuan L."/>
            <person name="Wang S."/>
            <person name="Wang H."/>
            <person name="Xu D."/>
            <person name="Wang A."/>
            <person name="Fan W."/>
        </authorList>
    </citation>
    <scope>NUCLEOTIDE SEQUENCE</scope>
    <source>
        <strain evidence="1">WSJ</strain>
        <tissue evidence="1">Leaf</tissue>
    </source>
</reference>
<protein>
    <submittedName>
        <fullName evidence="1">Uncharacterized protein</fullName>
    </submittedName>
</protein>
<dbReference type="EMBL" id="JAUHHV010000005">
    <property type="protein sequence ID" value="KAK1424335.1"/>
    <property type="molecule type" value="Genomic_DNA"/>
</dbReference>
<name>A0AAD8NQB2_TARER</name>
<accession>A0AAD8NQB2</accession>
<evidence type="ECO:0000313" key="2">
    <source>
        <dbReference type="Proteomes" id="UP001229421"/>
    </source>
</evidence>
<keyword evidence="2" id="KW-1185">Reference proteome</keyword>